<name>A0A931E438_9BACT</name>
<comment type="caution">
    <text evidence="3">The sequence shown here is derived from an EMBL/GenBank/DDBJ whole genome shotgun (WGS) entry which is preliminary data.</text>
</comment>
<protein>
    <submittedName>
        <fullName evidence="3">Uncharacterized protein</fullName>
    </submittedName>
</protein>
<feature type="compositionally biased region" description="Polar residues" evidence="1">
    <location>
        <begin position="105"/>
        <end position="127"/>
    </location>
</feature>
<evidence type="ECO:0000256" key="1">
    <source>
        <dbReference type="SAM" id="MobiDB-lite"/>
    </source>
</evidence>
<dbReference type="AlphaFoldDB" id="A0A931E438"/>
<keyword evidence="4" id="KW-1185">Reference proteome</keyword>
<accession>A0A931E438</accession>
<dbReference type="RefSeq" id="WP_196989249.1">
    <property type="nucleotide sequence ID" value="NZ_JADWYR010000001.1"/>
</dbReference>
<evidence type="ECO:0000313" key="4">
    <source>
        <dbReference type="Proteomes" id="UP000628448"/>
    </source>
</evidence>
<keyword evidence="2" id="KW-0472">Membrane</keyword>
<proteinExistence type="predicted"/>
<evidence type="ECO:0000313" key="3">
    <source>
        <dbReference type="EMBL" id="MBG9375186.1"/>
    </source>
</evidence>
<reference evidence="3" key="1">
    <citation type="submission" date="2020-11" db="EMBL/GenBank/DDBJ databases">
        <title>Bacterial whole genome sequence for Panacibacter sp. DH6.</title>
        <authorList>
            <person name="Le V."/>
            <person name="Ko S."/>
            <person name="Ahn C.-Y."/>
            <person name="Oh H.-M."/>
        </authorList>
    </citation>
    <scope>NUCLEOTIDE SEQUENCE</scope>
    <source>
        <strain evidence="3">DH6</strain>
    </source>
</reference>
<keyword evidence="2" id="KW-1133">Transmembrane helix</keyword>
<feature type="compositionally biased region" description="Basic and acidic residues" evidence="1">
    <location>
        <begin position="128"/>
        <end position="138"/>
    </location>
</feature>
<organism evidence="3 4">
    <name type="scientific">Panacibacter microcysteis</name>
    <dbReference type="NCBI Taxonomy" id="2793269"/>
    <lineage>
        <taxon>Bacteria</taxon>
        <taxon>Pseudomonadati</taxon>
        <taxon>Bacteroidota</taxon>
        <taxon>Chitinophagia</taxon>
        <taxon>Chitinophagales</taxon>
        <taxon>Chitinophagaceae</taxon>
        <taxon>Panacibacter</taxon>
    </lineage>
</organism>
<dbReference type="Proteomes" id="UP000628448">
    <property type="component" value="Unassembled WGS sequence"/>
</dbReference>
<sequence length="144" mass="16158">MISRSNITSVSLSKAGKVISSKIFISLWLIWTAFIAGSIFLLLTNNGWAILTKKRFKLSKVEAITTGQQEKNNKGAFVLVVRNKKLTLTRYTAYVDKNQGDRKNNVTTGNPNESSPSEIDTDQSNNKNIEEKESDFSVKRVPFQ</sequence>
<feature type="transmembrane region" description="Helical" evidence="2">
    <location>
        <begin position="28"/>
        <end position="51"/>
    </location>
</feature>
<keyword evidence="2" id="KW-0812">Transmembrane</keyword>
<evidence type="ECO:0000256" key="2">
    <source>
        <dbReference type="SAM" id="Phobius"/>
    </source>
</evidence>
<dbReference type="EMBL" id="JADWYR010000001">
    <property type="protein sequence ID" value="MBG9375186.1"/>
    <property type="molecule type" value="Genomic_DNA"/>
</dbReference>
<gene>
    <name evidence="3" type="ORF">I5907_03020</name>
</gene>
<feature type="region of interest" description="Disordered" evidence="1">
    <location>
        <begin position="99"/>
        <end position="144"/>
    </location>
</feature>